<proteinExistence type="predicted"/>
<feature type="transmembrane region" description="Helical" evidence="2">
    <location>
        <begin position="194"/>
        <end position="214"/>
    </location>
</feature>
<keyword evidence="1" id="KW-0175">Coiled coil</keyword>
<keyword evidence="2" id="KW-1133">Transmembrane helix</keyword>
<accession>A0A7R6PN42</accession>
<keyword evidence="4" id="KW-1185">Reference proteome</keyword>
<feature type="coiled-coil region" evidence="1">
    <location>
        <begin position="103"/>
        <end position="130"/>
    </location>
</feature>
<evidence type="ECO:0000256" key="2">
    <source>
        <dbReference type="SAM" id="Phobius"/>
    </source>
</evidence>
<gene>
    <name evidence="3" type="ORF">AMJAP_2764</name>
</gene>
<sequence>MSNTETYLIGIVGAFLVMIPIAIQVYVIRKRKIIEEERTKKFFASLSSAISKNNASDLKDVLDIHESIFEDFLTGLSALERIRLQLLKLKTKLSTELVGRLQISDNEKALDKVNELLEKCQLEIGEMLKKKPFQGVSEPERHHLEVIYDLAESNAKELIHKSLLELSSAIKLRDEESKKYIDEQKESLSLAKKGLFATVGFSVISIALAIYFYVSAP</sequence>
<dbReference type="AlphaFoldDB" id="A0A7R6PN42"/>
<keyword evidence="2" id="KW-0812">Transmembrane</keyword>
<evidence type="ECO:0000313" key="4">
    <source>
        <dbReference type="Proteomes" id="UP000595663"/>
    </source>
</evidence>
<name>A0A7R6PN42_9GAMM</name>
<dbReference type="OrthoDB" id="9967710at2"/>
<organism evidence="3 4">
    <name type="scientific">Amphritea japonica ATCC BAA-1530</name>
    <dbReference type="NCBI Taxonomy" id="1278309"/>
    <lineage>
        <taxon>Bacteria</taxon>
        <taxon>Pseudomonadati</taxon>
        <taxon>Pseudomonadota</taxon>
        <taxon>Gammaproteobacteria</taxon>
        <taxon>Oceanospirillales</taxon>
        <taxon>Oceanospirillaceae</taxon>
        <taxon>Amphritea</taxon>
    </lineage>
</organism>
<feature type="transmembrane region" description="Helical" evidence="2">
    <location>
        <begin position="6"/>
        <end position="28"/>
    </location>
</feature>
<dbReference type="KEGG" id="ajp:AMJAP_2764"/>
<protein>
    <submittedName>
        <fullName evidence="3">Uncharacterized protein</fullName>
    </submittedName>
</protein>
<dbReference type="Proteomes" id="UP000595663">
    <property type="component" value="Chromosome"/>
</dbReference>
<keyword evidence="2" id="KW-0472">Membrane</keyword>
<evidence type="ECO:0000256" key="1">
    <source>
        <dbReference type="SAM" id="Coils"/>
    </source>
</evidence>
<dbReference type="EMBL" id="AP014545">
    <property type="protein sequence ID" value="BBB27350.1"/>
    <property type="molecule type" value="Genomic_DNA"/>
</dbReference>
<reference evidence="3 4" key="1">
    <citation type="journal article" date="2008" name="Int. J. Syst. Evol. Microbiol.">
        <title>Amphritea japonica sp. nov. and Amphritea balenae sp. nov., isolated from the sediment adjacent to sperm whale carcasses off Kagoshima, Japan.</title>
        <authorList>
            <person name="Miyazaki M."/>
            <person name="Nogi Y."/>
            <person name="Fujiwara Y."/>
            <person name="Kawato M."/>
            <person name="Nagahama T."/>
            <person name="Kubokawa K."/>
            <person name="Horikoshi K."/>
        </authorList>
    </citation>
    <scope>NUCLEOTIDE SEQUENCE [LARGE SCALE GENOMIC DNA]</scope>
    <source>
        <strain evidence="3 4">ATCC BAA-1530</strain>
    </source>
</reference>
<dbReference type="RefSeq" id="WP_019623249.1">
    <property type="nucleotide sequence ID" value="NZ_AP014545.1"/>
</dbReference>
<evidence type="ECO:0000313" key="3">
    <source>
        <dbReference type="EMBL" id="BBB27350.1"/>
    </source>
</evidence>